<dbReference type="Pfam" id="PF09735">
    <property type="entry name" value="Nckap1"/>
    <property type="match status" value="1"/>
</dbReference>
<protein>
    <submittedName>
        <fullName evidence="4">Nck-associated protein 1-like isoform X1</fullName>
    </submittedName>
</protein>
<name>A0A6P4ZPG9_BRABE</name>
<dbReference type="PANTHER" id="PTHR12093">
    <property type="entry name" value="NCK-ASSOCIATED PROTEIN 1"/>
    <property type="match status" value="1"/>
</dbReference>
<proteinExistence type="inferred from homology"/>
<dbReference type="GO" id="GO:0048812">
    <property type="term" value="P:neuron projection morphogenesis"/>
    <property type="evidence" value="ECO:0007669"/>
    <property type="project" value="TreeGrafter"/>
</dbReference>
<dbReference type="GO" id="GO:0030031">
    <property type="term" value="P:cell projection assembly"/>
    <property type="evidence" value="ECO:0007669"/>
    <property type="project" value="TreeGrafter"/>
</dbReference>
<evidence type="ECO:0000256" key="1">
    <source>
        <dbReference type="ARBA" id="ARBA00037947"/>
    </source>
</evidence>
<dbReference type="PANTHER" id="PTHR12093:SF10">
    <property type="entry name" value="MEMBRANE-ASSOCIATED PROTEIN HEM"/>
    <property type="match status" value="1"/>
</dbReference>
<dbReference type="KEGG" id="bbel:109480849"/>
<accession>A0A6P4ZPG9</accession>
<evidence type="ECO:0000313" key="4">
    <source>
        <dbReference type="RefSeq" id="XP_019638728.1"/>
    </source>
</evidence>
<sequence>MSRTGQLIPSQQKLAEKLTVLNDRAMGMLTRIYNIKKACGDVKSKPAFLSDKNLEGAIKFIVRKFPHVDSKNNYWTMPFVQSQLQQVNNIKGEIMKQLSLYYFTFVDVMDFKDHVSELLTTMDACNVHFDITTNYDLTKGYLDLIISYVSLMLLLARIDDRKAVLGLYNYAHDLTHGKVDQNFARLGQMILDYEQPLKKLQEEFTPHSKLVACALLSLHQVYPRRNLPAEQWRQAQMLSLVSAPGQMLNPAQSETMPCEYLSVETMEKWIIFGFLLCHGQLTQSDSAVQLWRLALSGNYVITLFRDEVLYIHKTVEGVFEGIKGYGKRVTETKECANYAVVNAGPFHRERRAFLRTALKELVMILADQPGLLGPKALFVFMGLSFARDEVLWLLRHSENPAPKLNKRPNPVDYEDRQLPELLYYMEELRGLLRKYNQVMQRYYVQYLNGFDSIVLNNLVQNGLHQPRLRARESFNSKRNPTCQEDWNLSVCPEDESIIMSSFVNTMNGLSVKQVEEGEIFDFRGMRLDWFRLQAYTSVSRAQLVLRENPDLARLMNTITFHTYMVDSLDEMAKETSDLSTFCFYGRLFEQYFQWCLETPSQMRYSISFPLICSHFMNCTHEICPEEKPMLSYKQNRHHIGDRSLSQANFFLDEMAKEAKNIITSICDEQCKLGDQLLPKNAAKTISIAIERKRNQNKAKKLPQEPDKPGRESMRRSRTDVTSMDKLYLMLTELCSAINYTPSIQVWEHTFAPREYLTQHLESRFTKALVGMVMYNPDSGEIAKPSELLNSVEAYMGVLQTIENYVHLDITRVFNNVLLQQTQPQDSHGDKTITALYTNWYLEVLLRRVSTGQIMFSPNRHAFVNVGVDPNQVAVNAEEFPDISELRSLAELLGPYGMKFLNESLMWHISSQVAELKKLVTQNKVVLTTLRTHFDKPALMAEHFNRLRDVDNVLKRVTIVGVILSFKTLAQDALNDVLKKRIPFLMSSIIDFQKHFPETPENNMVRVEIVNEMASAAGLPCDVDPALCAALRVQKSENPDEDYKIACLLMVFIAVSLPMLSLDSQSSFRADLEGHTNNIHCLAKAVNSIAAAMFTIYGKGRVTIEERLKEFLALASSSLLKLGQETDKLALRSRESVYLLLDQIVRESPFLTMDLLESCFPYALLRNSYHAVLRHDNRM</sequence>
<dbReference type="GeneID" id="109480849"/>
<feature type="region of interest" description="Disordered" evidence="2">
    <location>
        <begin position="693"/>
        <end position="718"/>
    </location>
</feature>
<dbReference type="OrthoDB" id="548214at2759"/>
<organism evidence="3 4">
    <name type="scientific">Branchiostoma belcheri</name>
    <name type="common">Amphioxus</name>
    <dbReference type="NCBI Taxonomy" id="7741"/>
    <lineage>
        <taxon>Eukaryota</taxon>
        <taxon>Metazoa</taxon>
        <taxon>Chordata</taxon>
        <taxon>Cephalochordata</taxon>
        <taxon>Leptocardii</taxon>
        <taxon>Amphioxiformes</taxon>
        <taxon>Branchiostomatidae</taxon>
        <taxon>Branchiostoma</taxon>
    </lineage>
</organism>
<evidence type="ECO:0000313" key="3">
    <source>
        <dbReference type="Proteomes" id="UP000515135"/>
    </source>
</evidence>
<evidence type="ECO:0000256" key="2">
    <source>
        <dbReference type="SAM" id="MobiDB-lite"/>
    </source>
</evidence>
<dbReference type="Proteomes" id="UP000515135">
    <property type="component" value="Unplaced"/>
</dbReference>
<dbReference type="GO" id="GO:0016477">
    <property type="term" value="P:cell migration"/>
    <property type="evidence" value="ECO:0007669"/>
    <property type="project" value="TreeGrafter"/>
</dbReference>
<feature type="compositionally biased region" description="Basic and acidic residues" evidence="2">
    <location>
        <begin position="701"/>
        <end position="718"/>
    </location>
</feature>
<reference evidence="4" key="1">
    <citation type="submission" date="2025-08" db="UniProtKB">
        <authorList>
            <consortium name="RefSeq"/>
        </authorList>
    </citation>
    <scope>IDENTIFICATION</scope>
    <source>
        <tissue evidence="4">Gonad</tissue>
    </source>
</reference>
<dbReference type="GO" id="GO:0030866">
    <property type="term" value="P:cortical actin cytoskeleton organization"/>
    <property type="evidence" value="ECO:0007669"/>
    <property type="project" value="TreeGrafter"/>
</dbReference>
<keyword evidence="3" id="KW-1185">Reference proteome</keyword>
<comment type="similarity">
    <text evidence="1">Belongs to the HEM-1/HEM-2 family.</text>
</comment>
<dbReference type="GO" id="GO:0031209">
    <property type="term" value="C:SCAR complex"/>
    <property type="evidence" value="ECO:0007669"/>
    <property type="project" value="TreeGrafter"/>
</dbReference>
<gene>
    <name evidence="4" type="primary">LOC109480849</name>
</gene>
<dbReference type="RefSeq" id="XP_019638728.1">
    <property type="nucleotide sequence ID" value="XM_019783169.1"/>
</dbReference>
<dbReference type="InterPro" id="IPR019137">
    <property type="entry name" value="Nck-associated_protein-1"/>
</dbReference>
<dbReference type="AlphaFoldDB" id="A0A6P4ZPG9"/>